<accession>A0A0N5AFG4</accession>
<evidence type="ECO:0000256" key="1">
    <source>
        <dbReference type="SAM" id="MobiDB-lite"/>
    </source>
</evidence>
<keyword evidence="2" id="KW-1185">Reference proteome</keyword>
<organism evidence="2 3">
    <name type="scientific">Syphacia muris</name>
    <dbReference type="NCBI Taxonomy" id="451379"/>
    <lineage>
        <taxon>Eukaryota</taxon>
        <taxon>Metazoa</taxon>
        <taxon>Ecdysozoa</taxon>
        <taxon>Nematoda</taxon>
        <taxon>Chromadorea</taxon>
        <taxon>Rhabditida</taxon>
        <taxon>Spirurina</taxon>
        <taxon>Oxyuridomorpha</taxon>
        <taxon>Oxyuroidea</taxon>
        <taxon>Oxyuridae</taxon>
        <taxon>Syphacia</taxon>
    </lineage>
</organism>
<evidence type="ECO:0000313" key="3">
    <source>
        <dbReference type="WBParaSite" id="SMUV_0000301701-mRNA-1"/>
    </source>
</evidence>
<feature type="region of interest" description="Disordered" evidence="1">
    <location>
        <begin position="68"/>
        <end position="90"/>
    </location>
</feature>
<feature type="compositionally biased region" description="Basic and acidic residues" evidence="1">
    <location>
        <begin position="68"/>
        <end position="88"/>
    </location>
</feature>
<name>A0A0N5AFG4_9BILA</name>
<protein>
    <submittedName>
        <fullName evidence="3">Uncharacterized protein</fullName>
    </submittedName>
</protein>
<reference evidence="3" key="1">
    <citation type="submission" date="2017-02" db="UniProtKB">
        <authorList>
            <consortium name="WormBaseParasite"/>
        </authorList>
    </citation>
    <scope>IDENTIFICATION</scope>
</reference>
<dbReference type="WBParaSite" id="SMUV_0000301701-mRNA-1">
    <property type="protein sequence ID" value="SMUV_0000301701-mRNA-1"/>
    <property type="gene ID" value="SMUV_0000301701"/>
</dbReference>
<dbReference type="Proteomes" id="UP000046393">
    <property type="component" value="Unplaced"/>
</dbReference>
<evidence type="ECO:0000313" key="2">
    <source>
        <dbReference type="Proteomes" id="UP000046393"/>
    </source>
</evidence>
<sequence length="195" mass="23831">MNAKETFARQLMIHRHRRRRRRRHRHRRRLIEKLLAKLAKKCTETESIKYWQKKKFFLKLKRDDIREGQRGEAEGAEETRSMNEKETDGSSEYESNWRRLINFQNSNWSRNNFCLFYISNICCMCLNRITSTHRSIVLCAVSFWMSFRVIIREFSKLFDETVLQSRDLRSSIIFTQIFTFIDGMDKCWIELRRKD</sequence>
<dbReference type="AlphaFoldDB" id="A0A0N5AFG4"/>
<proteinExistence type="predicted"/>